<comment type="caution">
    <text evidence="3">The sequence shown here is derived from an EMBL/GenBank/DDBJ whole genome shotgun (WGS) entry which is preliminary data.</text>
</comment>
<accession>A0A2T2Y8R8</accession>
<feature type="domain" description="Cupin type-2" evidence="2">
    <location>
        <begin position="36"/>
        <end position="98"/>
    </location>
</feature>
<name>A0A2T2Y8R8_9BACT</name>
<dbReference type="InterPro" id="IPR053146">
    <property type="entry name" value="QDO-like"/>
</dbReference>
<dbReference type="EMBL" id="PYFT01000002">
    <property type="protein sequence ID" value="PSR51893.1"/>
    <property type="molecule type" value="Genomic_DNA"/>
</dbReference>
<dbReference type="InterPro" id="IPR013096">
    <property type="entry name" value="Cupin_2"/>
</dbReference>
<dbReference type="InterPro" id="IPR011051">
    <property type="entry name" value="RmlC_Cupin_sf"/>
</dbReference>
<dbReference type="PANTHER" id="PTHR36440">
    <property type="entry name" value="PUTATIVE (AFU_ORTHOLOGUE AFUA_8G07350)-RELATED"/>
    <property type="match status" value="1"/>
</dbReference>
<evidence type="ECO:0000259" key="2">
    <source>
        <dbReference type="Pfam" id="PF07883"/>
    </source>
</evidence>
<feature type="transmembrane region" description="Helical" evidence="1">
    <location>
        <begin position="160"/>
        <end position="178"/>
    </location>
</feature>
<reference evidence="3 4" key="1">
    <citation type="submission" date="2018-03" db="EMBL/GenBank/DDBJ databases">
        <title>Adhaeribacter sp. HMF7605 Genome sequencing and assembly.</title>
        <authorList>
            <person name="Kang H."/>
            <person name="Kang J."/>
            <person name="Cha I."/>
            <person name="Kim H."/>
            <person name="Joh K."/>
        </authorList>
    </citation>
    <scope>NUCLEOTIDE SEQUENCE [LARGE SCALE GENOMIC DNA]</scope>
    <source>
        <strain evidence="3 4">HMF7605</strain>
    </source>
</reference>
<sequence>MAFKNKIICNPKTGQDIKFLQTGKDTNGQLLEMETTYNAHSKEPAAHYHPYQVEDFKVLAGKLTVRLDGQIKVLHPGDTLHIPKNKVHAMWNNTNRKTVVNWKVQPALDTDHLLETTTGLTIDGKTNDNGMPNLLQLVLIANKYAPVFRLAKPAFAVQKVLFIFLIPFAYLFGYKAVYKKYLD</sequence>
<dbReference type="Pfam" id="PF07883">
    <property type="entry name" value="Cupin_2"/>
    <property type="match status" value="1"/>
</dbReference>
<dbReference type="OrthoDB" id="72027at2"/>
<keyword evidence="4" id="KW-1185">Reference proteome</keyword>
<organism evidence="3 4">
    <name type="scientific">Adhaeribacter arboris</name>
    <dbReference type="NCBI Taxonomy" id="2072846"/>
    <lineage>
        <taxon>Bacteria</taxon>
        <taxon>Pseudomonadati</taxon>
        <taxon>Bacteroidota</taxon>
        <taxon>Cytophagia</taxon>
        <taxon>Cytophagales</taxon>
        <taxon>Hymenobacteraceae</taxon>
        <taxon>Adhaeribacter</taxon>
    </lineage>
</organism>
<dbReference type="RefSeq" id="WP_106933715.1">
    <property type="nucleotide sequence ID" value="NZ_PYFT01000002.1"/>
</dbReference>
<dbReference type="PANTHER" id="PTHR36440:SF1">
    <property type="entry name" value="PUTATIVE (AFU_ORTHOLOGUE AFUA_8G07350)-RELATED"/>
    <property type="match status" value="1"/>
</dbReference>
<protein>
    <submittedName>
        <fullName evidence="3">Cupin domain-containing protein</fullName>
    </submittedName>
</protein>
<gene>
    <name evidence="3" type="ORF">AHMF7605_28705</name>
</gene>
<evidence type="ECO:0000313" key="4">
    <source>
        <dbReference type="Proteomes" id="UP000240357"/>
    </source>
</evidence>
<keyword evidence="1" id="KW-1133">Transmembrane helix</keyword>
<keyword evidence="1" id="KW-0812">Transmembrane</keyword>
<dbReference type="SUPFAM" id="SSF51182">
    <property type="entry name" value="RmlC-like cupins"/>
    <property type="match status" value="1"/>
</dbReference>
<proteinExistence type="predicted"/>
<dbReference type="Gene3D" id="2.60.120.10">
    <property type="entry name" value="Jelly Rolls"/>
    <property type="match status" value="1"/>
</dbReference>
<dbReference type="InterPro" id="IPR014710">
    <property type="entry name" value="RmlC-like_jellyroll"/>
</dbReference>
<evidence type="ECO:0000313" key="3">
    <source>
        <dbReference type="EMBL" id="PSR51893.1"/>
    </source>
</evidence>
<evidence type="ECO:0000256" key="1">
    <source>
        <dbReference type="SAM" id="Phobius"/>
    </source>
</evidence>
<keyword evidence="1" id="KW-0472">Membrane</keyword>
<dbReference type="AlphaFoldDB" id="A0A2T2Y8R8"/>
<dbReference type="Proteomes" id="UP000240357">
    <property type="component" value="Unassembled WGS sequence"/>
</dbReference>